<keyword evidence="2 4" id="KW-0418">Kinase</keyword>
<dbReference type="NCBIfam" id="TIGR03709">
    <property type="entry name" value="PPK2_rel_1"/>
    <property type="match status" value="1"/>
</dbReference>
<reference evidence="4 5" key="1">
    <citation type="submission" date="2021-06" db="EMBL/GenBank/DDBJ databases">
        <authorList>
            <person name="Sun Q."/>
            <person name="Li D."/>
        </authorList>
    </citation>
    <scope>NUCLEOTIDE SEQUENCE [LARGE SCALE GENOMIC DNA]</scope>
    <source>
        <strain evidence="4 5">MSJ-1</strain>
    </source>
</reference>
<sequence>MNIEKYRVIAKTEKDFKEINLKKVPTSYEGKLKKDEVNDKLLRENIHEMREYQEKLYAENTKGLLIILQAMDAAGKDSLIKKVMTGINPQGTHVASFKEPTYVDLDHDYLWRINKELPARGEIGIFNRSHYEDVIVSRVHKLVLDQPLPKNLKTDEIWDRRFDEINNFEKYLNDNGIKVIKLFLHVSKEEQKERLMERITKEDKHWKFAKSDITERQYWDDYQEAYEDMFNRTSTEYAPWYILPADRKWFTRYLASEIILDALKKLDPKFPELSKEEEKDLEKWKKILEED</sequence>
<dbReference type="InterPro" id="IPR022300">
    <property type="entry name" value="PPK2-rel_1"/>
</dbReference>
<dbReference type="Pfam" id="PF03976">
    <property type="entry name" value="PPK2"/>
    <property type="match status" value="1"/>
</dbReference>
<gene>
    <name evidence="4" type="ORF">KQI68_09315</name>
</gene>
<feature type="domain" description="Polyphosphate kinase-2-related" evidence="3">
    <location>
        <begin position="32"/>
        <end position="269"/>
    </location>
</feature>
<evidence type="ECO:0000313" key="5">
    <source>
        <dbReference type="Proteomes" id="UP000783742"/>
    </source>
</evidence>
<dbReference type="PANTHER" id="PTHR34383:SF3">
    <property type="entry name" value="POLYPHOSPHATE:AMP PHOSPHOTRANSFERASE"/>
    <property type="match status" value="1"/>
</dbReference>
<dbReference type="Proteomes" id="UP000783742">
    <property type="component" value="Unassembled WGS sequence"/>
</dbReference>
<keyword evidence="5" id="KW-1185">Reference proteome</keyword>
<dbReference type="EMBL" id="JAHLQO010000006">
    <property type="protein sequence ID" value="MBU5670028.1"/>
    <property type="molecule type" value="Genomic_DNA"/>
</dbReference>
<dbReference type="PANTHER" id="PTHR34383">
    <property type="entry name" value="POLYPHOSPHATE:AMP PHOSPHOTRANSFERASE-RELATED"/>
    <property type="match status" value="1"/>
</dbReference>
<evidence type="ECO:0000259" key="3">
    <source>
        <dbReference type="Pfam" id="PF03976"/>
    </source>
</evidence>
<accession>A0ABS6FIN0</accession>
<protein>
    <submittedName>
        <fullName evidence="4">Polyphosphate kinase 2 family protein</fullName>
    </submittedName>
</protein>
<organism evidence="4 5">
    <name type="scientific">Peptoniphilus ovalis</name>
    <dbReference type="NCBI Taxonomy" id="2841503"/>
    <lineage>
        <taxon>Bacteria</taxon>
        <taxon>Bacillati</taxon>
        <taxon>Bacillota</taxon>
        <taxon>Tissierellia</taxon>
        <taxon>Tissierellales</taxon>
        <taxon>Peptoniphilaceae</taxon>
        <taxon>Peptoniphilus</taxon>
    </lineage>
</organism>
<dbReference type="RefSeq" id="WP_216549850.1">
    <property type="nucleotide sequence ID" value="NZ_JAHLQO010000006.1"/>
</dbReference>
<dbReference type="GO" id="GO:0016301">
    <property type="term" value="F:kinase activity"/>
    <property type="evidence" value="ECO:0007669"/>
    <property type="project" value="UniProtKB-KW"/>
</dbReference>
<keyword evidence="1" id="KW-0808">Transferase</keyword>
<name>A0ABS6FIN0_9FIRM</name>
<proteinExistence type="predicted"/>
<evidence type="ECO:0000256" key="1">
    <source>
        <dbReference type="ARBA" id="ARBA00022679"/>
    </source>
</evidence>
<evidence type="ECO:0000256" key="2">
    <source>
        <dbReference type="ARBA" id="ARBA00022777"/>
    </source>
</evidence>
<dbReference type="PIRSF" id="PIRSF028756">
    <property type="entry name" value="PPK2_prd"/>
    <property type="match status" value="1"/>
</dbReference>
<dbReference type="InterPro" id="IPR022488">
    <property type="entry name" value="PPK2-related"/>
</dbReference>
<evidence type="ECO:0000313" key="4">
    <source>
        <dbReference type="EMBL" id="MBU5670028.1"/>
    </source>
</evidence>
<dbReference type="InterPro" id="IPR016898">
    <property type="entry name" value="Polyphosphate_phosphotransfera"/>
</dbReference>
<comment type="caution">
    <text evidence="4">The sequence shown here is derived from an EMBL/GenBank/DDBJ whole genome shotgun (WGS) entry which is preliminary data.</text>
</comment>